<organism evidence="10 11">
    <name type="scientific">Heliocybe sulcata</name>
    <dbReference type="NCBI Taxonomy" id="5364"/>
    <lineage>
        <taxon>Eukaryota</taxon>
        <taxon>Fungi</taxon>
        <taxon>Dikarya</taxon>
        <taxon>Basidiomycota</taxon>
        <taxon>Agaricomycotina</taxon>
        <taxon>Agaricomycetes</taxon>
        <taxon>Gloeophyllales</taxon>
        <taxon>Gloeophyllaceae</taxon>
        <taxon>Heliocybe</taxon>
    </lineage>
</organism>
<evidence type="ECO:0000256" key="6">
    <source>
        <dbReference type="ARBA" id="ARBA00023004"/>
    </source>
</evidence>
<accession>A0A5C3MWV9</accession>
<dbReference type="GO" id="GO:0004497">
    <property type="term" value="F:monooxygenase activity"/>
    <property type="evidence" value="ECO:0007669"/>
    <property type="project" value="UniProtKB-KW"/>
</dbReference>
<dbReference type="GO" id="GO:0020037">
    <property type="term" value="F:heme binding"/>
    <property type="evidence" value="ECO:0007669"/>
    <property type="project" value="InterPro"/>
</dbReference>
<keyword evidence="9" id="KW-0472">Membrane</keyword>
<evidence type="ECO:0000313" key="10">
    <source>
        <dbReference type="EMBL" id="TFK45941.1"/>
    </source>
</evidence>
<proteinExistence type="inferred from homology"/>
<feature type="transmembrane region" description="Helical" evidence="9">
    <location>
        <begin position="29"/>
        <end position="50"/>
    </location>
</feature>
<dbReference type="Gene3D" id="1.10.630.10">
    <property type="entry name" value="Cytochrome P450"/>
    <property type="match status" value="1"/>
</dbReference>
<evidence type="ECO:0000313" key="11">
    <source>
        <dbReference type="Proteomes" id="UP000305948"/>
    </source>
</evidence>
<keyword evidence="4 8" id="KW-0479">Metal-binding</keyword>
<keyword evidence="5" id="KW-0560">Oxidoreductase</keyword>
<keyword evidence="6 8" id="KW-0408">Iron</keyword>
<dbReference type="Proteomes" id="UP000305948">
    <property type="component" value="Unassembled WGS sequence"/>
</dbReference>
<keyword evidence="9" id="KW-1133">Transmembrane helix</keyword>
<evidence type="ECO:0000256" key="1">
    <source>
        <dbReference type="ARBA" id="ARBA00001971"/>
    </source>
</evidence>
<reference evidence="10 11" key="1">
    <citation type="journal article" date="2019" name="Nat. Ecol. Evol.">
        <title>Megaphylogeny resolves global patterns of mushroom evolution.</title>
        <authorList>
            <person name="Varga T."/>
            <person name="Krizsan K."/>
            <person name="Foldi C."/>
            <person name="Dima B."/>
            <person name="Sanchez-Garcia M."/>
            <person name="Sanchez-Ramirez S."/>
            <person name="Szollosi G.J."/>
            <person name="Szarkandi J.G."/>
            <person name="Papp V."/>
            <person name="Albert L."/>
            <person name="Andreopoulos W."/>
            <person name="Angelini C."/>
            <person name="Antonin V."/>
            <person name="Barry K.W."/>
            <person name="Bougher N.L."/>
            <person name="Buchanan P."/>
            <person name="Buyck B."/>
            <person name="Bense V."/>
            <person name="Catcheside P."/>
            <person name="Chovatia M."/>
            <person name="Cooper J."/>
            <person name="Damon W."/>
            <person name="Desjardin D."/>
            <person name="Finy P."/>
            <person name="Geml J."/>
            <person name="Haridas S."/>
            <person name="Hughes K."/>
            <person name="Justo A."/>
            <person name="Karasinski D."/>
            <person name="Kautmanova I."/>
            <person name="Kiss B."/>
            <person name="Kocsube S."/>
            <person name="Kotiranta H."/>
            <person name="LaButti K.M."/>
            <person name="Lechner B.E."/>
            <person name="Liimatainen K."/>
            <person name="Lipzen A."/>
            <person name="Lukacs Z."/>
            <person name="Mihaltcheva S."/>
            <person name="Morgado L.N."/>
            <person name="Niskanen T."/>
            <person name="Noordeloos M.E."/>
            <person name="Ohm R.A."/>
            <person name="Ortiz-Santana B."/>
            <person name="Ovrebo C."/>
            <person name="Racz N."/>
            <person name="Riley R."/>
            <person name="Savchenko A."/>
            <person name="Shiryaev A."/>
            <person name="Soop K."/>
            <person name="Spirin V."/>
            <person name="Szebenyi C."/>
            <person name="Tomsovsky M."/>
            <person name="Tulloss R.E."/>
            <person name="Uehling J."/>
            <person name="Grigoriev I.V."/>
            <person name="Vagvolgyi C."/>
            <person name="Papp T."/>
            <person name="Martin F.M."/>
            <person name="Miettinen O."/>
            <person name="Hibbett D.S."/>
            <person name="Nagy L.G."/>
        </authorList>
    </citation>
    <scope>NUCLEOTIDE SEQUENCE [LARGE SCALE GENOMIC DNA]</scope>
    <source>
        <strain evidence="10 11">OMC1185</strain>
    </source>
</reference>
<protein>
    <submittedName>
        <fullName evidence="10">Cytochrome P450</fullName>
    </submittedName>
</protein>
<keyword evidence="11" id="KW-1185">Reference proteome</keyword>
<dbReference type="InterPro" id="IPR036396">
    <property type="entry name" value="Cyt_P450_sf"/>
</dbReference>
<dbReference type="Pfam" id="PF00067">
    <property type="entry name" value="p450"/>
    <property type="match status" value="1"/>
</dbReference>
<keyword evidence="9" id="KW-0812">Transmembrane</keyword>
<dbReference type="GO" id="GO:0016705">
    <property type="term" value="F:oxidoreductase activity, acting on paired donors, with incorporation or reduction of molecular oxygen"/>
    <property type="evidence" value="ECO:0007669"/>
    <property type="project" value="InterPro"/>
</dbReference>
<dbReference type="SUPFAM" id="SSF48264">
    <property type="entry name" value="Cytochrome P450"/>
    <property type="match status" value="1"/>
</dbReference>
<feature type="binding site" description="axial binding residue" evidence="8">
    <location>
        <position position="483"/>
    </location>
    <ligand>
        <name>heme</name>
        <dbReference type="ChEBI" id="CHEBI:30413"/>
    </ligand>
    <ligandPart>
        <name>Fe</name>
        <dbReference type="ChEBI" id="CHEBI:18248"/>
    </ligandPart>
</feature>
<evidence type="ECO:0000256" key="3">
    <source>
        <dbReference type="ARBA" id="ARBA00010617"/>
    </source>
</evidence>
<dbReference type="PANTHER" id="PTHR24305">
    <property type="entry name" value="CYTOCHROME P450"/>
    <property type="match status" value="1"/>
</dbReference>
<dbReference type="STRING" id="5364.A0A5C3MWV9"/>
<feature type="transmembrane region" description="Helical" evidence="9">
    <location>
        <begin position="62"/>
        <end position="83"/>
    </location>
</feature>
<dbReference type="PANTHER" id="PTHR24305:SF187">
    <property type="entry name" value="P450, PUTATIVE (EUROFUNG)-RELATED"/>
    <property type="match status" value="1"/>
</dbReference>
<dbReference type="GO" id="GO:0005506">
    <property type="term" value="F:iron ion binding"/>
    <property type="evidence" value="ECO:0007669"/>
    <property type="project" value="InterPro"/>
</dbReference>
<evidence type="ECO:0000256" key="2">
    <source>
        <dbReference type="ARBA" id="ARBA00005179"/>
    </source>
</evidence>
<sequence length="538" mass="59606">MVASLLRVVIYAIIAGVSSHAVIKRSEPSALTVLLAVVCYLVVSIVALCHTKGFGMLDASKYTVCVLAAYLASLVATVIVYRLSPWHPLAQYSGPRPAKITKWWMAFWIARGNRHLKLRELHEIYGPWVRIGPNELSVNAPEAVKPIYGQIFRAPFYQGAPQDANALVTTLNREEYSQRLIAWHKAFNSEMLHTYQEFAAARTDQLVQILKREGAGGKRVSLSHWISLWAMDVMGDMAFSGGFETMVAGKDKEGWMEVLSIGVRFVGILGQVPWMRDIVALLPQPGPIVTFQKFASKKVKETKGNMIGTSKDILGIIQEQSSGEPLLSPQEATADASFMIVAGSDTIAQALIALFRYIIGNEDAQKRLCAELNELADGQAGNADAPTLARLPYLDACVQEALRMVPPVPAGPPRYTGDRGYDILGRFIPPYTTLACPIFALHRDPMNFRNPDKFMPERWLPDSSIQPHIKEGFIPFSCGIGICIGKQVALQNMKVFTAILLHHFKLSLAKGFDLDKFDASYKEHNLWRHDSLDVLLSA</sequence>
<name>A0A5C3MWV9_9AGAM</name>
<dbReference type="PRINTS" id="PR00385">
    <property type="entry name" value="P450"/>
</dbReference>
<comment type="cofactor">
    <cofactor evidence="1 8">
        <name>heme</name>
        <dbReference type="ChEBI" id="CHEBI:30413"/>
    </cofactor>
</comment>
<dbReference type="AlphaFoldDB" id="A0A5C3MWV9"/>
<keyword evidence="7" id="KW-0503">Monooxygenase</keyword>
<dbReference type="OrthoDB" id="6692864at2759"/>
<evidence type="ECO:0000256" key="8">
    <source>
        <dbReference type="PIRSR" id="PIRSR602401-1"/>
    </source>
</evidence>
<gene>
    <name evidence="10" type="ORF">OE88DRAFT_1812259</name>
</gene>
<comment type="pathway">
    <text evidence="2">Secondary metabolite biosynthesis.</text>
</comment>
<comment type="similarity">
    <text evidence="3">Belongs to the cytochrome P450 family.</text>
</comment>
<keyword evidence="8" id="KW-0349">Heme</keyword>
<evidence type="ECO:0000256" key="4">
    <source>
        <dbReference type="ARBA" id="ARBA00022723"/>
    </source>
</evidence>
<evidence type="ECO:0000256" key="9">
    <source>
        <dbReference type="SAM" id="Phobius"/>
    </source>
</evidence>
<evidence type="ECO:0000256" key="5">
    <source>
        <dbReference type="ARBA" id="ARBA00023002"/>
    </source>
</evidence>
<dbReference type="InterPro" id="IPR050121">
    <property type="entry name" value="Cytochrome_P450_monoxygenase"/>
</dbReference>
<evidence type="ECO:0000256" key="7">
    <source>
        <dbReference type="ARBA" id="ARBA00023033"/>
    </source>
</evidence>
<dbReference type="InterPro" id="IPR001128">
    <property type="entry name" value="Cyt_P450"/>
</dbReference>
<dbReference type="EMBL" id="ML213535">
    <property type="protein sequence ID" value="TFK45941.1"/>
    <property type="molecule type" value="Genomic_DNA"/>
</dbReference>
<dbReference type="InterPro" id="IPR002401">
    <property type="entry name" value="Cyt_P450_E_grp-I"/>
</dbReference>
<dbReference type="PRINTS" id="PR00463">
    <property type="entry name" value="EP450I"/>
</dbReference>